<name>A0A1N7PK69_9PROT</name>
<organism evidence="1 2">
    <name type="scientific">Insolitispirillum peregrinum</name>
    <dbReference type="NCBI Taxonomy" id="80876"/>
    <lineage>
        <taxon>Bacteria</taxon>
        <taxon>Pseudomonadati</taxon>
        <taxon>Pseudomonadota</taxon>
        <taxon>Alphaproteobacteria</taxon>
        <taxon>Rhodospirillales</taxon>
        <taxon>Novispirillaceae</taxon>
        <taxon>Insolitispirillum</taxon>
    </lineage>
</organism>
<dbReference type="OrthoDB" id="5449792at2"/>
<gene>
    <name evidence="1" type="ORF">SAMN05421779_10723</name>
</gene>
<sequence length="279" mass="30841">MIVELLRHLLLRCPPHLKRLGVLHDLIALEHRARRQRRAWAPHHQQCQQAITAMLDHGGFGPRNKGGCAVVLGSGLLLDLPLERLRDSFEQVIGVDLYHLPAVRKRARQHGLTLVSHDITGLLAGLPASLRGALPTPQADLGPATEADFVLSANCLSQLAGVPLAVADAVGGQRPDHLVEWERAILRSHLDALLACRGAVGLISDSRREVWHIRRNELQDWVDLSHGVAWPALHDERMWWWELAPPPEEGLFLSVRHRVHAGLVKARAACVKPDAGTLL</sequence>
<proteinExistence type="predicted"/>
<evidence type="ECO:0000313" key="2">
    <source>
        <dbReference type="Proteomes" id="UP000185678"/>
    </source>
</evidence>
<evidence type="ECO:0008006" key="3">
    <source>
        <dbReference type="Google" id="ProtNLM"/>
    </source>
</evidence>
<dbReference type="RefSeq" id="WP_076401637.1">
    <property type="nucleotide sequence ID" value="NZ_FTOA01000007.1"/>
</dbReference>
<keyword evidence="2" id="KW-1185">Reference proteome</keyword>
<dbReference type="EMBL" id="FTOA01000007">
    <property type="protein sequence ID" value="SIT10907.1"/>
    <property type="molecule type" value="Genomic_DNA"/>
</dbReference>
<dbReference type="STRING" id="80876.SAMN05421779_10723"/>
<accession>A0A1N7PK69</accession>
<protein>
    <recommendedName>
        <fullName evidence="3">Methyltransferase domain-containing protein</fullName>
    </recommendedName>
</protein>
<dbReference type="AlphaFoldDB" id="A0A1N7PK69"/>
<evidence type="ECO:0000313" key="1">
    <source>
        <dbReference type="EMBL" id="SIT10907.1"/>
    </source>
</evidence>
<dbReference type="Proteomes" id="UP000185678">
    <property type="component" value="Unassembled WGS sequence"/>
</dbReference>
<reference evidence="1 2" key="1">
    <citation type="submission" date="2017-01" db="EMBL/GenBank/DDBJ databases">
        <authorList>
            <person name="Mah S.A."/>
            <person name="Swanson W.J."/>
            <person name="Moy G.W."/>
            <person name="Vacquier V.D."/>
        </authorList>
    </citation>
    <scope>NUCLEOTIDE SEQUENCE [LARGE SCALE GENOMIC DNA]</scope>
    <source>
        <strain evidence="1 2">DSM 11589</strain>
    </source>
</reference>